<dbReference type="SMART" id="SM00304">
    <property type="entry name" value="HAMP"/>
    <property type="match status" value="2"/>
</dbReference>
<comment type="caution">
    <text evidence="7">The sequence shown here is derived from an EMBL/GenBank/DDBJ whole genome shotgun (WGS) entry which is preliminary data.</text>
</comment>
<feature type="domain" description="HAMP" evidence="6">
    <location>
        <begin position="338"/>
        <end position="391"/>
    </location>
</feature>
<feature type="domain" description="Methyl-accepting transducer" evidence="5">
    <location>
        <begin position="476"/>
        <end position="705"/>
    </location>
</feature>
<dbReference type="CDD" id="cd12913">
    <property type="entry name" value="PDC1_MCP_like"/>
    <property type="match status" value="1"/>
</dbReference>
<dbReference type="Pfam" id="PF00672">
    <property type="entry name" value="HAMP"/>
    <property type="match status" value="1"/>
</dbReference>
<dbReference type="PROSITE" id="PS50111">
    <property type="entry name" value="CHEMOTAXIS_TRANSDUC_2"/>
    <property type="match status" value="1"/>
</dbReference>
<dbReference type="Gene3D" id="6.10.340.10">
    <property type="match status" value="1"/>
</dbReference>
<dbReference type="InterPro" id="IPR003660">
    <property type="entry name" value="HAMP_dom"/>
</dbReference>
<gene>
    <name evidence="7" type="ORF">GB927_021935</name>
</gene>
<keyword evidence="4" id="KW-0812">Transmembrane</keyword>
<dbReference type="Pfam" id="PF22673">
    <property type="entry name" value="MCP-like_PDC_1"/>
    <property type="match status" value="1"/>
</dbReference>
<dbReference type="PANTHER" id="PTHR43531">
    <property type="entry name" value="PROTEIN ICFG"/>
    <property type="match status" value="1"/>
</dbReference>
<accession>A0ABT1RBZ8</accession>
<evidence type="ECO:0000313" key="8">
    <source>
        <dbReference type="Proteomes" id="UP000996601"/>
    </source>
</evidence>
<evidence type="ECO:0000256" key="4">
    <source>
        <dbReference type="SAM" id="Phobius"/>
    </source>
</evidence>
<dbReference type="InterPro" id="IPR051310">
    <property type="entry name" value="MCP_chemotaxis"/>
</dbReference>
<keyword evidence="4" id="KW-1133">Transmembrane helix</keyword>
<dbReference type="RefSeq" id="WP_256119341.1">
    <property type="nucleotide sequence ID" value="NZ_WHSB02000008.1"/>
</dbReference>
<evidence type="ECO:0000259" key="6">
    <source>
        <dbReference type="PROSITE" id="PS50885"/>
    </source>
</evidence>
<dbReference type="InterPro" id="IPR004090">
    <property type="entry name" value="Chemotax_Me-accpt_rcpt"/>
</dbReference>
<dbReference type="Pfam" id="PF00015">
    <property type="entry name" value="MCPsignal"/>
    <property type="match status" value="1"/>
</dbReference>
<evidence type="ECO:0000256" key="2">
    <source>
        <dbReference type="ARBA" id="ARBA00029447"/>
    </source>
</evidence>
<comment type="similarity">
    <text evidence="2">Belongs to the methyl-accepting chemotaxis (MCP) protein family.</text>
</comment>
<evidence type="ECO:0000256" key="1">
    <source>
        <dbReference type="ARBA" id="ARBA00022500"/>
    </source>
</evidence>
<dbReference type="Gene3D" id="3.30.450.20">
    <property type="entry name" value="PAS domain"/>
    <property type="match status" value="2"/>
</dbReference>
<evidence type="ECO:0000259" key="5">
    <source>
        <dbReference type="PROSITE" id="PS50111"/>
    </source>
</evidence>
<dbReference type="SMART" id="SM00283">
    <property type="entry name" value="MA"/>
    <property type="match status" value="1"/>
</dbReference>
<proteinExistence type="inferred from homology"/>
<dbReference type="PRINTS" id="PR00260">
    <property type="entry name" value="CHEMTRNSDUCR"/>
</dbReference>
<evidence type="ECO:0000313" key="7">
    <source>
        <dbReference type="EMBL" id="MCQ4632718.1"/>
    </source>
</evidence>
<dbReference type="SUPFAM" id="SSF58104">
    <property type="entry name" value="Methyl-accepting chemotaxis protein (MCP) signaling domain"/>
    <property type="match status" value="1"/>
</dbReference>
<dbReference type="EMBL" id="WHSB02000008">
    <property type="protein sequence ID" value="MCQ4632718.1"/>
    <property type="molecule type" value="Genomic_DNA"/>
</dbReference>
<keyword evidence="4" id="KW-0472">Membrane</keyword>
<keyword evidence="3" id="KW-0807">Transducer</keyword>
<dbReference type="CDD" id="cd11386">
    <property type="entry name" value="MCP_signal"/>
    <property type="match status" value="1"/>
</dbReference>
<feature type="domain" description="HAMP" evidence="6">
    <location>
        <begin position="419"/>
        <end position="471"/>
    </location>
</feature>
<dbReference type="PANTHER" id="PTHR43531:SF11">
    <property type="entry name" value="METHYL-ACCEPTING CHEMOTAXIS PROTEIN 3"/>
    <property type="match status" value="1"/>
</dbReference>
<name>A0ABT1RBZ8_9HYPH</name>
<dbReference type="InterPro" id="IPR004089">
    <property type="entry name" value="MCPsignal_dom"/>
</dbReference>
<keyword evidence="8" id="KW-1185">Reference proteome</keyword>
<evidence type="ECO:0000256" key="3">
    <source>
        <dbReference type="PROSITE-ProRule" id="PRU00284"/>
    </source>
</evidence>
<dbReference type="PROSITE" id="PS50885">
    <property type="entry name" value="HAMP"/>
    <property type="match status" value="2"/>
</dbReference>
<protein>
    <submittedName>
        <fullName evidence="7">HAMP domain-containing protein</fullName>
    </submittedName>
</protein>
<dbReference type="Gene3D" id="1.10.287.950">
    <property type="entry name" value="Methyl-accepting chemotaxis protein"/>
    <property type="match status" value="1"/>
</dbReference>
<sequence>MFLRSAIGRNLFAVISAGLITVAVTASALTWLSYKQMRERSLGEMQSAADATAIQVRMQLLPAQDLAHSLRSAIYAAVRSGNATRESMDVLLGQFLSSSPFALAVGSGWEPNALDGLDTRYSNEANHDASGRYVRYIARTDAGQKLDVLTDYDKPGAGDYYLVPKQTGRDYIMDPYTYNVGGADVLMTSIMIPLQIDGKFVGVTGTDISLADLTARLTDMLPLGSGRVSLVTSEGAIVSYSDPHMLGKKISETALAGAGWTEVLAHPEVPTGIRNVEGESELAIAVPVELDADTKWYVVITVPEATVFAGVYQLLATSAIVLVLGAVALVGLGVLLSRRFSGRLKHIIGATSQVAAGNVEVEFHEVDAKDEIGDLSRSLQILRDAAIEKARLETTARETRDTADRERYTRERQTAQHAADIEFAISSLGASLDKLAAGNLVCKIEHQFAGDLDRLRSNFNRSVDGLNGTLVEVGQHVGAIDGNALEIRGAADELAKRTEQQAASVEETAAALNQISDTVNASTVRISAVGALVNQAHVRAKSSEAIMSETMTAMDGIQASSSEISNISGVIDEIAFQTNLLALNAGVEAARAGEAGKGFAVVAQEVRELAQRSALAARQIKSLIAQAGNQVETGARLVAETGQVLQAIAKEVDEIDVHVSAIVTSTKEQALGLREINDAVNVIDQGTQKNAAMVEEQNAASYELAGSVSHLSKLISRFRLIGDAASERIDHLAA</sequence>
<keyword evidence="1" id="KW-0145">Chemotaxis</keyword>
<dbReference type="SUPFAM" id="SSF158472">
    <property type="entry name" value="HAMP domain-like"/>
    <property type="match status" value="1"/>
</dbReference>
<dbReference type="CDD" id="cd06225">
    <property type="entry name" value="HAMP"/>
    <property type="match status" value="1"/>
</dbReference>
<organism evidence="7 8">
    <name type="scientific">Shinella lacus</name>
    <dbReference type="NCBI Taxonomy" id="2654216"/>
    <lineage>
        <taxon>Bacteria</taxon>
        <taxon>Pseudomonadati</taxon>
        <taxon>Pseudomonadota</taxon>
        <taxon>Alphaproteobacteria</taxon>
        <taxon>Hyphomicrobiales</taxon>
        <taxon>Rhizobiaceae</taxon>
        <taxon>Shinella</taxon>
    </lineage>
</organism>
<dbReference type="Proteomes" id="UP000996601">
    <property type="component" value="Unassembled WGS sequence"/>
</dbReference>
<feature type="transmembrane region" description="Helical" evidence="4">
    <location>
        <begin position="311"/>
        <end position="336"/>
    </location>
</feature>
<reference evidence="7" key="1">
    <citation type="submission" date="2021-07" db="EMBL/GenBank/DDBJ databases">
        <title>Shinella sp. nov., a novel member of the genus Shinella from water.</title>
        <authorList>
            <person name="Deng Y."/>
        </authorList>
    </citation>
    <scope>NUCLEOTIDE SEQUENCE</scope>
    <source>
        <strain evidence="7">CPCC 100929</strain>
    </source>
</reference>